<dbReference type="InterPro" id="IPR011063">
    <property type="entry name" value="TilS/TtcA_N"/>
</dbReference>
<dbReference type="Gene3D" id="3.40.50.620">
    <property type="entry name" value="HUPs"/>
    <property type="match status" value="1"/>
</dbReference>
<dbReference type="Pfam" id="PF01171">
    <property type="entry name" value="ATP_bind_3"/>
    <property type="match status" value="1"/>
</dbReference>
<dbReference type="HAMAP" id="MF_01161">
    <property type="entry name" value="tRNA_Ile_lys_synt"/>
    <property type="match status" value="1"/>
</dbReference>
<protein>
    <recommendedName>
        <fullName evidence="8">tRNA(Ile)-lysidine synthase</fullName>
        <ecNumber evidence="8">6.3.4.19</ecNumber>
    </recommendedName>
    <alternativeName>
        <fullName evidence="8">tRNA(Ile)-2-lysyl-cytidine synthase</fullName>
    </alternativeName>
    <alternativeName>
        <fullName evidence="8">tRNA(Ile)-lysidine synthetase</fullName>
    </alternativeName>
</protein>
<evidence type="ECO:0000256" key="4">
    <source>
        <dbReference type="ARBA" id="ARBA00022694"/>
    </source>
</evidence>
<dbReference type="InterPro" id="IPR014729">
    <property type="entry name" value="Rossmann-like_a/b/a_fold"/>
</dbReference>
<evidence type="ECO:0000256" key="3">
    <source>
        <dbReference type="ARBA" id="ARBA00022598"/>
    </source>
</evidence>
<dbReference type="InterPro" id="IPR012796">
    <property type="entry name" value="Lysidine-tRNA-synth_C"/>
</dbReference>
<comment type="domain">
    <text evidence="8">The N-terminal region contains the highly conserved SGGXDS motif, predicted to be a P-loop motif involved in ATP binding.</text>
</comment>
<dbReference type="InterPro" id="IPR012094">
    <property type="entry name" value="tRNA_Ile_lys_synt"/>
</dbReference>
<dbReference type="Proteomes" id="UP000531840">
    <property type="component" value="Unassembled WGS sequence"/>
</dbReference>
<organism evidence="10 11">
    <name type="scientific">Gemelliphila palaticanis</name>
    <dbReference type="NCBI Taxonomy" id="81950"/>
    <lineage>
        <taxon>Bacteria</taxon>
        <taxon>Bacillati</taxon>
        <taxon>Bacillota</taxon>
        <taxon>Bacilli</taxon>
        <taxon>Bacillales</taxon>
        <taxon>Gemellaceae</taxon>
        <taxon>Gemelliphila</taxon>
    </lineage>
</organism>
<dbReference type="NCBIfam" id="TIGR02432">
    <property type="entry name" value="lysidine_TilS_N"/>
    <property type="match status" value="1"/>
</dbReference>
<keyword evidence="5 8" id="KW-0547">Nucleotide-binding</keyword>
<evidence type="ECO:0000256" key="7">
    <source>
        <dbReference type="ARBA" id="ARBA00048539"/>
    </source>
</evidence>
<dbReference type="InterPro" id="IPR012795">
    <property type="entry name" value="tRNA_Ile_lys_synt_N"/>
</dbReference>
<dbReference type="EC" id="6.3.4.19" evidence="8"/>
<dbReference type="CDD" id="cd01992">
    <property type="entry name" value="TilS_N"/>
    <property type="match status" value="1"/>
</dbReference>
<dbReference type="PANTHER" id="PTHR43033">
    <property type="entry name" value="TRNA(ILE)-LYSIDINE SYNTHASE-RELATED"/>
    <property type="match status" value="1"/>
</dbReference>
<keyword evidence="6 8" id="KW-0067">ATP-binding</keyword>
<evidence type="ECO:0000259" key="9">
    <source>
        <dbReference type="SMART" id="SM00977"/>
    </source>
</evidence>
<evidence type="ECO:0000256" key="2">
    <source>
        <dbReference type="ARBA" id="ARBA00022490"/>
    </source>
</evidence>
<reference evidence="10 11" key="1">
    <citation type="submission" date="2020-07" db="EMBL/GenBank/DDBJ databases">
        <title>MOT database genomes.</title>
        <authorList>
            <person name="Joseph S."/>
            <person name="Aduse-Opoku J."/>
            <person name="Hashim A."/>
            <person name="Wade W."/>
            <person name="Curtis M."/>
        </authorList>
    </citation>
    <scope>NUCLEOTIDE SEQUENCE [LARGE SCALE GENOMIC DNA]</scope>
    <source>
        <strain evidence="10 11">CIP 106318</strain>
    </source>
</reference>
<sequence length="439" mass="51660">MKINLLWQPEDKIALALSGGVDSVVLFHLLVNKYKDSYKELVVFHINHGLRVESEEEELFIRTLCDKYNVKYYIEKLKLKDKTRDSHISEEMYARELRYKAFREMGKKENITTILTAHHKNDNVENIIMRIITGRGLNSELAILEKSIIENMTVLRPLLTTLKRDIQKYAEDNKIKYYEDATNYNTEDYTRNYVRHKIIPNIEDFLDSSFDNIIKFSNNYRELNSNLKDNIKDYGEFLNLEILNNNEIKLDFNKFISLKTLEKEFILLDIIKKYFNVHDVSKSSITSVIANLSRVNGNASYDLKENLKIIKEYESINICKIQKKCYNDKIEITEDSLLNEFSCDFKENKILITNYNDNAEIGFNKSDLPIYITSKQDGDRIKRGNITKKLSRLFIDEKIPLRKRDFLPIIRDKDGIILGVLGLGKVINKTKYDYYIKLK</sequence>
<comment type="subcellular location">
    <subcellularLocation>
        <location evidence="1 8">Cytoplasm</location>
    </subcellularLocation>
</comment>
<keyword evidence="3 8" id="KW-0436">Ligase</keyword>
<dbReference type="SUPFAM" id="SSF56037">
    <property type="entry name" value="PheT/TilS domain"/>
    <property type="match status" value="1"/>
</dbReference>
<evidence type="ECO:0000313" key="11">
    <source>
        <dbReference type="Proteomes" id="UP000531840"/>
    </source>
</evidence>
<comment type="function">
    <text evidence="8">Ligates lysine onto the cytidine present at position 34 of the AUA codon-specific tRNA(Ile) that contains the anticodon CAU, in an ATP-dependent manner. Cytidine is converted to lysidine, thus changing the amino acid specificity of the tRNA from methionine to isoleucine.</text>
</comment>
<evidence type="ECO:0000313" key="10">
    <source>
        <dbReference type="EMBL" id="NYS47316.1"/>
    </source>
</evidence>
<evidence type="ECO:0000256" key="8">
    <source>
        <dbReference type="HAMAP-Rule" id="MF_01161"/>
    </source>
</evidence>
<evidence type="ECO:0000256" key="6">
    <source>
        <dbReference type="ARBA" id="ARBA00022840"/>
    </source>
</evidence>
<comment type="catalytic activity">
    <reaction evidence="7 8">
        <text>cytidine(34) in tRNA(Ile2) + L-lysine + ATP = lysidine(34) in tRNA(Ile2) + AMP + diphosphate + H(+)</text>
        <dbReference type="Rhea" id="RHEA:43744"/>
        <dbReference type="Rhea" id="RHEA-COMP:10625"/>
        <dbReference type="Rhea" id="RHEA-COMP:10670"/>
        <dbReference type="ChEBI" id="CHEBI:15378"/>
        <dbReference type="ChEBI" id="CHEBI:30616"/>
        <dbReference type="ChEBI" id="CHEBI:32551"/>
        <dbReference type="ChEBI" id="CHEBI:33019"/>
        <dbReference type="ChEBI" id="CHEBI:82748"/>
        <dbReference type="ChEBI" id="CHEBI:83665"/>
        <dbReference type="ChEBI" id="CHEBI:456215"/>
        <dbReference type="EC" id="6.3.4.19"/>
    </reaction>
</comment>
<dbReference type="RefSeq" id="WP_179941051.1">
    <property type="nucleotide sequence ID" value="NZ_JACBYF010000005.1"/>
</dbReference>
<keyword evidence="4 8" id="KW-0819">tRNA processing</keyword>
<feature type="domain" description="Lysidine-tRNA(Ile) synthetase C-terminal" evidence="9">
    <location>
        <begin position="370"/>
        <end position="438"/>
    </location>
</feature>
<dbReference type="NCBIfam" id="TIGR02433">
    <property type="entry name" value="lysidine_TilS_C"/>
    <property type="match status" value="1"/>
</dbReference>
<comment type="caution">
    <text evidence="10">The sequence shown here is derived from an EMBL/GenBank/DDBJ whole genome shotgun (WGS) entry which is preliminary data.</text>
</comment>
<keyword evidence="2 8" id="KW-0963">Cytoplasm</keyword>
<comment type="similarity">
    <text evidence="8">Belongs to the tRNA(Ile)-lysidine synthase family.</text>
</comment>
<dbReference type="EMBL" id="JACBYF010000005">
    <property type="protein sequence ID" value="NYS47316.1"/>
    <property type="molecule type" value="Genomic_DNA"/>
</dbReference>
<accession>A0ABX2SYC2</accession>
<name>A0ABX2SYC2_9BACL</name>
<gene>
    <name evidence="8 10" type="primary">tilS</name>
    <name evidence="10" type="ORF">HZY85_03780</name>
</gene>
<feature type="binding site" evidence="8">
    <location>
        <begin position="18"/>
        <end position="23"/>
    </location>
    <ligand>
        <name>ATP</name>
        <dbReference type="ChEBI" id="CHEBI:30616"/>
    </ligand>
</feature>
<dbReference type="GO" id="GO:0032267">
    <property type="term" value="F:tRNA(Ile)-lysidine synthase activity"/>
    <property type="evidence" value="ECO:0007669"/>
    <property type="project" value="UniProtKB-EC"/>
</dbReference>
<keyword evidence="11" id="KW-1185">Reference proteome</keyword>
<dbReference type="SMART" id="SM00977">
    <property type="entry name" value="TilS_C"/>
    <property type="match status" value="1"/>
</dbReference>
<proteinExistence type="inferred from homology"/>
<evidence type="ECO:0000256" key="1">
    <source>
        <dbReference type="ARBA" id="ARBA00004496"/>
    </source>
</evidence>
<evidence type="ECO:0000256" key="5">
    <source>
        <dbReference type="ARBA" id="ARBA00022741"/>
    </source>
</evidence>
<dbReference type="SUPFAM" id="SSF52402">
    <property type="entry name" value="Adenine nucleotide alpha hydrolases-like"/>
    <property type="match status" value="1"/>
</dbReference>
<dbReference type="PANTHER" id="PTHR43033:SF1">
    <property type="entry name" value="TRNA(ILE)-LYSIDINE SYNTHASE-RELATED"/>
    <property type="match status" value="1"/>
</dbReference>